<reference evidence="1 2" key="1">
    <citation type="submission" date="2015-09" db="EMBL/GenBank/DDBJ databases">
        <title>Atta colombica WGS genome.</title>
        <authorList>
            <person name="Nygaard S."/>
            <person name="Hu H."/>
            <person name="Boomsma J."/>
            <person name="Zhang G."/>
        </authorList>
    </citation>
    <scope>NUCLEOTIDE SEQUENCE [LARGE SCALE GENOMIC DNA]</scope>
    <source>
        <strain evidence="1">Treedump-2</strain>
        <tissue evidence="1">Whole body</tissue>
    </source>
</reference>
<name>A0A195AX21_9HYME</name>
<dbReference type="AlphaFoldDB" id="A0A195AX21"/>
<evidence type="ECO:0000313" key="2">
    <source>
        <dbReference type="Proteomes" id="UP000078540"/>
    </source>
</evidence>
<organism evidence="1 2">
    <name type="scientific">Atta colombica</name>
    <dbReference type="NCBI Taxonomy" id="520822"/>
    <lineage>
        <taxon>Eukaryota</taxon>
        <taxon>Metazoa</taxon>
        <taxon>Ecdysozoa</taxon>
        <taxon>Arthropoda</taxon>
        <taxon>Hexapoda</taxon>
        <taxon>Insecta</taxon>
        <taxon>Pterygota</taxon>
        <taxon>Neoptera</taxon>
        <taxon>Endopterygota</taxon>
        <taxon>Hymenoptera</taxon>
        <taxon>Apocrita</taxon>
        <taxon>Aculeata</taxon>
        <taxon>Formicoidea</taxon>
        <taxon>Formicidae</taxon>
        <taxon>Myrmicinae</taxon>
        <taxon>Atta</taxon>
    </lineage>
</organism>
<proteinExistence type="predicted"/>
<keyword evidence="2" id="KW-1185">Reference proteome</keyword>
<sequence>MLVLSSKAGPDNSGSITKFNISVVIAVRAHSGDGNAAQFARISPVLIFRLTTREHATPRAMFLGDEVTPTFSRLYCYPPLVETIRSLNPSVRGSGDVLFFCRSVFGNATDLTFLCTLVGPSHSSSVAKNRASLRSTVLSDPTSLRKLLSQGFLHPPLTKPRT</sequence>
<dbReference type="EMBL" id="KQ976725">
    <property type="protein sequence ID" value="KYM76509.1"/>
    <property type="molecule type" value="Genomic_DNA"/>
</dbReference>
<protein>
    <submittedName>
        <fullName evidence="1">Uncharacterized protein</fullName>
    </submittedName>
</protein>
<gene>
    <name evidence="1" type="ORF">ALC53_12951</name>
</gene>
<accession>A0A195AX21</accession>
<evidence type="ECO:0000313" key="1">
    <source>
        <dbReference type="EMBL" id="KYM76509.1"/>
    </source>
</evidence>
<dbReference type="Proteomes" id="UP000078540">
    <property type="component" value="Unassembled WGS sequence"/>
</dbReference>